<gene>
    <name evidence="2" type="ORF">PEPS_31240</name>
</gene>
<evidence type="ECO:0000313" key="2">
    <source>
        <dbReference type="EMBL" id="BDD00844.1"/>
    </source>
</evidence>
<dbReference type="RefSeq" id="WP_338398103.1">
    <property type="nucleotide sequence ID" value="NZ_AP025293.1"/>
</dbReference>
<reference evidence="2 3" key="1">
    <citation type="submission" date="2021-12" db="EMBL/GenBank/DDBJ databases">
        <title>Genome sequencing of bacteria with rrn-lacking chromosome and rrn-plasmid.</title>
        <authorList>
            <person name="Anda M."/>
            <person name="Iwasaki W."/>
        </authorList>
    </citation>
    <scope>NUCLEOTIDE SEQUENCE [LARGE SCALE GENOMIC DNA]</scope>
    <source>
        <strain evidence="2 3">NBRC 101262</strain>
        <plasmid evidence="2 3">pPP1</plasmid>
    </source>
</reference>
<geneLocation type="plasmid" evidence="2 3">
    <name>pPP1</name>
</geneLocation>
<organism evidence="2 3">
    <name type="scientific">Persicobacter psychrovividus</name>
    <dbReference type="NCBI Taxonomy" id="387638"/>
    <lineage>
        <taxon>Bacteria</taxon>
        <taxon>Pseudomonadati</taxon>
        <taxon>Bacteroidota</taxon>
        <taxon>Cytophagia</taxon>
        <taxon>Cytophagales</taxon>
        <taxon>Persicobacteraceae</taxon>
        <taxon>Persicobacter</taxon>
    </lineage>
</organism>
<evidence type="ECO:0000256" key="1">
    <source>
        <dbReference type="SAM" id="Coils"/>
    </source>
</evidence>
<evidence type="ECO:0008006" key="4">
    <source>
        <dbReference type="Google" id="ProtNLM"/>
    </source>
</evidence>
<proteinExistence type="predicted"/>
<keyword evidence="3" id="KW-1185">Reference proteome</keyword>
<evidence type="ECO:0000313" key="3">
    <source>
        <dbReference type="Proteomes" id="UP001354989"/>
    </source>
</evidence>
<accession>A0ABN6LCD5</accession>
<name>A0ABN6LCD5_9BACT</name>
<keyword evidence="2" id="KW-0614">Plasmid</keyword>
<dbReference type="Proteomes" id="UP001354989">
    <property type="component" value="Plasmid pPP1"/>
</dbReference>
<keyword evidence="1" id="KW-0175">Coiled coil</keyword>
<protein>
    <recommendedName>
        <fullName evidence="4">Receptor L-domain domain-containing protein</fullName>
    </recommendedName>
</protein>
<sequence>MKKKVLILGLVASVLATPGCVNDKIDGLQQQIDDLNSKVGELEKSQQEALLNAMAAMEVKMAALSSERDADYEQIMEQMRLMQEEVANNSDAIYYGNLLTDADYEAFATQGATILTGKAVLKSADQYQKIAAAKLVGGDLLISGLAEVDFEMLQTVGGHLSVSAFQDGGKVTFSKLTSVGGDMVIAEGAGLTAVDAPELVLINGGLTSEMNDALTSLTLPSLDQVSDVLVDGYLEDDPTYLHLGVLSALDLGGAHVTDNVAVSYVSGGELVLGTVGGSFECVMTGLTTISSATTMLEGGLVLDRNFAVETVDFESLEKLYGELNISSNDNSYDWEATESTGLSELPAFSALTEIHGSVIINNNGNMTEAIGLNAVTTFVGEKISISTSGPKTLDVISVFNELTEVKASTYGFADVEVFAYASWFKSFSKLERTNDLRLALKAVQLGGGISSVQNTANVRLDGFEALNTVRYLNLDAGDVTEFNALGSLDRFLSYGDYLYLTMPKDENVGLCSMEPIFNKINNGDFEGGNKKATFSFNWANMETQEAITQLLTPCND</sequence>
<dbReference type="EMBL" id="AP025293">
    <property type="protein sequence ID" value="BDD00844.1"/>
    <property type="molecule type" value="Genomic_DNA"/>
</dbReference>
<feature type="coiled-coil region" evidence="1">
    <location>
        <begin position="25"/>
        <end position="52"/>
    </location>
</feature>
<dbReference type="SUPFAM" id="SSF52058">
    <property type="entry name" value="L domain-like"/>
    <property type="match status" value="1"/>
</dbReference>